<dbReference type="AlphaFoldDB" id="A0A9D1PQ29"/>
<dbReference type="Proteomes" id="UP000824162">
    <property type="component" value="Unassembled WGS sequence"/>
</dbReference>
<proteinExistence type="predicted"/>
<dbReference type="Pfam" id="PF11187">
    <property type="entry name" value="Mbeg1-like"/>
    <property type="match status" value="1"/>
</dbReference>
<protein>
    <submittedName>
        <fullName evidence="1">DUF2974 domain-containing protein</fullName>
    </submittedName>
</protein>
<dbReference type="EMBL" id="DXIJ01000040">
    <property type="protein sequence ID" value="HIV85580.1"/>
    <property type="molecule type" value="Genomic_DNA"/>
</dbReference>
<comment type="caution">
    <text evidence="1">The sequence shown here is derived from an EMBL/GenBank/DDBJ whole genome shotgun (WGS) entry which is preliminary data.</text>
</comment>
<name>A0A9D1PQ29_9FIRM</name>
<sequence>MGNIITYIKKNGGKNFDEAAFCEVDSLILSQISYLNFGAVLDKDRQFSIKIKDLPAHENYKELFSGVWSVRDNKRLIEAAAESRRFSEIEIGFYINEIDKFVEKQFSAVTFKLGEGKFYIAFRGTDKSIVGWKEDFNMAYTSGVPAQLSALKYFNDAADELDGVFILGGHSKGGNLSVYAAANTDKNKSGRIEKVYNHDGPGFRDDTLSVERQSELKDIVEKTVPRASLVGLLLEKNNNYRVVLSRAFPINQHNPFNWEVKEGNFVYVKKTDALSQLGKEVIDEWLEDKNDETVKAFITFIFDVLRSTRSDSVSELLANINKSSKYMYNRLKIADPELKELIISAFHDFLTASKDAVKKSVLKKLPGWDSKEKS</sequence>
<organism evidence="1 2">
    <name type="scientific">Candidatus Monoglobus merdigallinarum</name>
    <dbReference type="NCBI Taxonomy" id="2838698"/>
    <lineage>
        <taxon>Bacteria</taxon>
        <taxon>Bacillati</taxon>
        <taxon>Bacillota</taxon>
        <taxon>Clostridia</taxon>
        <taxon>Monoglobales</taxon>
        <taxon>Monoglobaceae</taxon>
        <taxon>Monoglobus</taxon>
    </lineage>
</organism>
<dbReference type="InterPro" id="IPR029058">
    <property type="entry name" value="AB_hydrolase_fold"/>
</dbReference>
<reference evidence="1" key="1">
    <citation type="journal article" date="2021" name="PeerJ">
        <title>Extensive microbial diversity within the chicken gut microbiome revealed by metagenomics and culture.</title>
        <authorList>
            <person name="Gilroy R."/>
            <person name="Ravi A."/>
            <person name="Getino M."/>
            <person name="Pursley I."/>
            <person name="Horton D.L."/>
            <person name="Alikhan N.F."/>
            <person name="Baker D."/>
            <person name="Gharbi K."/>
            <person name="Hall N."/>
            <person name="Watson M."/>
            <person name="Adriaenssens E.M."/>
            <person name="Foster-Nyarko E."/>
            <person name="Jarju S."/>
            <person name="Secka A."/>
            <person name="Antonio M."/>
            <person name="Oren A."/>
            <person name="Chaudhuri R.R."/>
            <person name="La Ragione R."/>
            <person name="Hildebrand F."/>
            <person name="Pallen M.J."/>
        </authorList>
    </citation>
    <scope>NUCLEOTIDE SEQUENCE</scope>
    <source>
        <strain evidence="1">5790</strain>
    </source>
</reference>
<reference evidence="1" key="2">
    <citation type="submission" date="2021-04" db="EMBL/GenBank/DDBJ databases">
        <authorList>
            <person name="Gilroy R."/>
        </authorList>
    </citation>
    <scope>NUCLEOTIDE SEQUENCE</scope>
    <source>
        <strain evidence="1">5790</strain>
    </source>
</reference>
<dbReference type="InterPro" id="IPR024499">
    <property type="entry name" value="Mbeg1-like"/>
</dbReference>
<gene>
    <name evidence="1" type="ORF">H9900_02085</name>
</gene>
<accession>A0A9D1PQ29</accession>
<evidence type="ECO:0000313" key="2">
    <source>
        <dbReference type="Proteomes" id="UP000824162"/>
    </source>
</evidence>
<evidence type="ECO:0000313" key="1">
    <source>
        <dbReference type="EMBL" id="HIV85580.1"/>
    </source>
</evidence>
<dbReference type="SUPFAM" id="SSF53474">
    <property type="entry name" value="alpha/beta-Hydrolases"/>
    <property type="match status" value="1"/>
</dbReference>